<feature type="transmembrane region" description="Helical" evidence="10">
    <location>
        <begin position="274"/>
        <end position="298"/>
    </location>
</feature>
<dbReference type="SUPFAM" id="SSF90123">
    <property type="entry name" value="ABC transporter transmembrane region"/>
    <property type="match status" value="2"/>
</dbReference>
<feature type="domain" description="ABC transporter" evidence="11">
    <location>
        <begin position="1148"/>
        <end position="1396"/>
    </location>
</feature>
<keyword evidence="8 10" id="KW-0472">Membrane</keyword>
<dbReference type="Gene3D" id="1.20.1560.10">
    <property type="entry name" value="ABC transporter type 1, transmembrane domain"/>
    <property type="match status" value="2"/>
</dbReference>
<feature type="transmembrane region" description="Helical" evidence="10">
    <location>
        <begin position="828"/>
        <end position="856"/>
    </location>
</feature>
<feature type="domain" description="ABC transmembrane type-1" evidence="12">
    <location>
        <begin position="837"/>
        <end position="1117"/>
    </location>
</feature>
<organism evidence="13 14">
    <name type="scientific">Cyberlindnera fabianii</name>
    <name type="common">Yeast</name>
    <name type="synonym">Hansenula fabianii</name>
    <dbReference type="NCBI Taxonomy" id="36022"/>
    <lineage>
        <taxon>Eukaryota</taxon>
        <taxon>Fungi</taxon>
        <taxon>Dikarya</taxon>
        <taxon>Ascomycota</taxon>
        <taxon>Saccharomycotina</taxon>
        <taxon>Saccharomycetes</taxon>
        <taxon>Phaffomycetales</taxon>
        <taxon>Phaffomycetaceae</taxon>
        <taxon>Cyberlindnera</taxon>
    </lineage>
</organism>
<dbReference type="Pfam" id="PF00005">
    <property type="entry name" value="ABC_tran"/>
    <property type="match status" value="2"/>
</dbReference>
<evidence type="ECO:0000256" key="4">
    <source>
        <dbReference type="ARBA" id="ARBA00022692"/>
    </source>
</evidence>
<dbReference type="PROSITE" id="PS50929">
    <property type="entry name" value="ABC_TM1F"/>
    <property type="match status" value="2"/>
</dbReference>
<dbReference type="GO" id="GO:0005524">
    <property type="term" value="F:ATP binding"/>
    <property type="evidence" value="ECO:0007669"/>
    <property type="project" value="UniProtKB-KW"/>
</dbReference>
<keyword evidence="5" id="KW-0547">Nucleotide-binding</keyword>
<feature type="transmembrane region" description="Helical" evidence="10">
    <location>
        <begin position="393"/>
        <end position="410"/>
    </location>
</feature>
<dbReference type="PROSITE" id="PS00211">
    <property type="entry name" value="ABC_TRANSPORTER_1"/>
    <property type="match status" value="2"/>
</dbReference>
<evidence type="ECO:0000256" key="8">
    <source>
        <dbReference type="ARBA" id="ARBA00023136"/>
    </source>
</evidence>
<proteinExistence type="inferred from homology"/>
<evidence type="ECO:0000256" key="9">
    <source>
        <dbReference type="SAM" id="MobiDB-lite"/>
    </source>
</evidence>
<dbReference type="Gene3D" id="3.40.50.300">
    <property type="entry name" value="P-loop containing nucleotide triphosphate hydrolases"/>
    <property type="match status" value="2"/>
</dbReference>
<evidence type="ECO:0000256" key="7">
    <source>
        <dbReference type="ARBA" id="ARBA00022989"/>
    </source>
</evidence>
<evidence type="ECO:0000313" key="13">
    <source>
        <dbReference type="EMBL" id="ONH67538.1"/>
    </source>
</evidence>
<evidence type="ECO:0000256" key="6">
    <source>
        <dbReference type="ARBA" id="ARBA00022840"/>
    </source>
</evidence>
<dbReference type="GO" id="GO:0005886">
    <property type="term" value="C:plasma membrane"/>
    <property type="evidence" value="ECO:0007669"/>
    <property type="project" value="TreeGrafter"/>
</dbReference>
<feature type="transmembrane region" description="Helical" evidence="10">
    <location>
        <begin position="304"/>
        <end position="321"/>
    </location>
</feature>
<dbReference type="InterPro" id="IPR050173">
    <property type="entry name" value="ABC_transporter_C-like"/>
</dbReference>
<dbReference type="InterPro" id="IPR017871">
    <property type="entry name" value="ABC_transporter-like_CS"/>
</dbReference>
<evidence type="ECO:0000256" key="10">
    <source>
        <dbReference type="SAM" id="Phobius"/>
    </source>
</evidence>
<feature type="compositionally biased region" description="Polar residues" evidence="9">
    <location>
        <begin position="785"/>
        <end position="794"/>
    </location>
</feature>
<dbReference type="InterPro" id="IPR003439">
    <property type="entry name" value="ABC_transporter-like_ATP-bd"/>
</dbReference>
<feature type="domain" description="ABC transporter" evidence="11">
    <location>
        <begin position="513"/>
        <end position="749"/>
    </location>
</feature>
<feature type="transmembrane region" description="Helical" evidence="10">
    <location>
        <begin position="947"/>
        <end position="966"/>
    </location>
</feature>
<comment type="subcellular location">
    <subcellularLocation>
        <location evidence="1">Membrane</location>
        <topology evidence="1">Multi-pass membrane protein</topology>
    </subcellularLocation>
</comment>
<evidence type="ECO:0000313" key="14">
    <source>
        <dbReference type="Proteomes" id="UP000189513"/>
    </source>
</evidence>
<feature type="transmembrane region" description="Helical" evidence="10">
    <location>
        <begin position="201"/>
        <end position="223"/>
    </location>
</feature>
<comment type="caution">
    <text evidence="13">The sequence shown here is derived from an EMBL/GenBank/DDBJ whole genome shotgun (WGS) entry which is preliminary data.</text>
</comment>
<dbReference type="SUPFAM" id="SSF52540">
    <property type="entry name" value="P-loop containing nucleoside triphosphate hydrolases"/>
    <property type="match status" value="2"/>
</dbReference>
<comment type="similarity">
    <text evidence="2">Belongs to the ABC transporter superfamily. ABCC family. Conjugate transporter (TC 3.A.1.208) subfamily.</text>
</comment>
<feature type="region of interest" description="Disordered" evidence="9">
    <location>
        <begin position="1"/>
        <end position="36"/>
    </location>
</feature>
<dbReference type="FunFam" id="1.20.1560.10:FF:000010">
    <property type="entry name" value="Multidrug resistance-associated ABC transporter"/>
    <property type="match status" value="1"/>
</dbReference>
<feature type="transmembrane region" description="Helical" evidence="10">
    <location>
        <begin position="868"/>
        <end position="890"/>
    </location>
</feature>
<evidence type="ECO:0000259" key="12">
    <source>
        <dbReference type="PROSITE" id="PS50929"/>
    </source>
</evidence>
<evidence type="ECO:0000256" key="5">
    <source>
        <dbReference type="ARBA" id="ARBA00022741"/>
    </source>
</evidence>
<dbReference type="PANTHER" id="PTHR24223">
    <property type="entry name" value="ATP-BINDING CASSETTE SUB-FAMILY C"/>
    <property type="match status" value="1"/>
</dbReference>
<dbReference type="FunFam" id="3.40.50.300:FF:001750">
    <property type="entry name" value="ATP-binding cassette transporter"/>
    <property type="match status" value="1"/>
</dbReference>
<keyword evidence="4 10" id="KW-0812">Transmembrane</keyword>
<dbReference type="CDD" id="cd18606">
    <property type="entry name" value="ABC_6TM_YOR1_D2_like"/>
    <property type="match status" value="1"/>
</dbReference>
<dbReference type="GO" id="GO:0016887">
    <property type="term" value="F:ATP hydrolysis activity"/>
    <property type="evidence" value="ECO:0007669"/>
    <property type="project" value="InterPro"/>
</dbReference>
<gene>
    <name evidence="13" type="ORF">BON22_2759</name>
</gene>
<keyword evidence="7 10" id="KW-1133">Transmembrane helix</keyword>
<dbReference type="SMART" id="SM00382">
    <property type="entry name" value="AAA"/>
    <property type="match status" value="2"/>
</dbReference>
<feature type="region of interest" description="Disordered" evidence="9">
    <location>
        <begin position="785"/>
        <end position="804"/>
    </location>
</feature>
<dbReference type="VEuPathDB" id="FungiDB:BON22_2759"/>
<keyword evidence="14" id="KW-1185">Reference proteome</keyword>
<dbReference type="InterPro" id="IPR011527">
    <property type="entry name" value="ABC1_TM_dom"/>
</dbReference>
<feature type="transmembrane region" description="Helical" evidence="10">
    <location>
        <begin position="416"/>
        <end position="435"/>
    </location>
</feature>
<evidence type="ECO:0000259" key="11">
    <source>
        <dbReference type="PROSITE" id="PS50893"/>
    </source>
</evidence>
<reference evidence="14" key="1">
    <citation type="journal article" date="2017" name="Genome Announc.">
        <title>Genome sequences of Cyberlindnera fabianii 65, Pichia kudriavzevii 129, and Saccharomyces cerevisiae 131 isolated from fermented masau fruits in Zimbabwe.</title>
        <authorList>
            <person name="van Rijswijck I.M.H."/>
            <person name="Derks M.F.L."/>
            <person name="Abee T."/>
            <person name="de Ridder D."/>
            <person name="Smid E.J."/>
        </authorList>
    </citation>
    <scope>NUCLEOTIDE SEQUENCE [LARGE SCALE GENOMIC DNA]</scope>
    <source>
        <strain evidence="14">65</strain>
    </source>
</reference>
<evidence type="ECO:0000256" key="1">
    <source>
        <dbReference type="ARBA" id="ARBA00004141"/>
    </source>
</evidence>
<dbReference type="PANTHER" id="PTHR24223:SF456">
    <property type="entry name" value="MULTIDRUG RESISTANCE-ASSOCIATED PROTEIN LETHAL(2)03659"/>
    <property type="match status" value="1"/>
</dbReference>
<dbReference type="CDD" id="cd03244">
    <property type="entry name" value="ABCC_MRP_domain2"/>
    <property type="match status" value="1"/>
</dbReference>
<dbReference type="InterPro" id="IPR003593">
    <property type="entry name" value="AAA+_ATPase"/>
</dbReference>
<dbReference type="OMA" id="VYHYYIQ"/>
<feature type="transmembrane region" description="Helical" evidence="10">
    <location>
        <begin position="1059"/>
        <end position="1081"/>
    </location>
</feature>
<dbReference type="InterPro" id="IPR027417">
    <property type="entry name" value="P-loop_NTPase"/>
</dbReference>
<accession>A0A1V2L6J5</accession>
<dbReference type="CDD" id="cd03250">
    <property type="entry name" value="ABCC_MRP_domain1"/>
    <property type="match status" value="1"/>
</dbReference>
<keyword evidence="3" id="KW-0813">Transport</keyword>
<dbReference type="InterPro" id="IPR036640">
    <property type="entry name" value="ABC1_TM_sf"/>
</dbReference>
<sequence>MGFFTRKEHSEKDSEHHTEGIPLENATTKSSGSHYDPDFAKLQSKMQVREGNWILKLLTGKKPRPIVKNDEIYPYLTANWFSVLTFQWTSDFINRGYLRRIETEDLYQLGGDLKVDEMTKRLLANIEKRSDKWEQTHPGKPWGLWLLFLALSDTYKQRFWYVGATNKVIADVSQVCTPLLVRALVKYIQRKPTHDPGVGHAIGYAIGIAVMQMVSALAIAAFFHTSMVTGAQVKATLMNIIYVKSFKLSTKARFEFPTSKISSMVMTDLNRIDIAVGTFHFLWAFPISFGVGLVVLIVSIGWPAVIGILVVLAYIATTYFFNKKLKDLRKASVPYADKRTRAINEIVDSLKMIKFYCWEKPYYTIVESHRVKEKKFVFWIQILRAFQNSGTSSITYFAAMVTFLVMIYAPSTGGHFSSYNIFSSITLFNMLRMPLNLIPIATAQAIDASIALESVAKFLQVEEGEDTLERHAIDDSEDAIHIENATFVWDLEEDEFSKSAKAEAVNVKSNTTVKLRPVTSDTIDEISAGDDDEEEEEEDLSFPGLKNISLDIHRGELVIVTGSIGTGKTSLLNAIEGSMRKDSGRSSIYGSLTFCSYPWIQNATIRSNITFGRPYNSRKYNEVVRACSLDVDLSVLPNGDMTEVGERGITLSGGQKARINLARAVYADRDIILLDDVLSAVDARVGKHIMEQCICGLLAGKTRVLATHQLSLIDAADRVIILDGSGSLDIGTEAELLKRSKEFKSLMEFSKDIEEDEETNGEPLEDAIALDEKALEKQLTHLTKTETSGANNNEGDFDSNKQSEEQRKTGSIGLMVYWQYMAVGSGRWAFLIIPFFLITFVVNGFLQVFYSVWLSFWLSNKFDLTQGAYTGIFCMLVIVAFLSYIVLYCMMAGINNNAGLELFNMACSKLLKTPMSFMDVTPVGRILNRFTKDVDTLDNEMIEQLRLLLTSVNLVCATLILCIIYIPWFALAIPFAGVLYYLIFTYYKPSALDIKRIESTNRSFVFSLFTETLSGMKVIKSYDSQERFQERYKVLIDNMNSAYYLTFANQRWLSIRLDIVSAALTLFISVMCACSVFDVTASSAGLLVSYMVQTCALMSLLLRALTQVENNFNSVERLLEYAYDLPEEGPFENEASKPEASWPQHGSIRFEDVSLAYRPGLPLVLKNVTFDVNGAEKIGVCGRTGAGKSTIMNALFRVSPLVSGRICIDDVDIGQLGLDDLRSKLSIIPQDPVLFHGTIRQNLDPFGNATDQQLWDALRRSWLVEEGASGLGSYTQGDNIKFLHKFHLDQLVEDNGANFSLGERQLLALARALVRDSKILIMDEATSSVDYETDAKIQSTIANEFRQCTILCIAHRLKTILSYDRILVLDKGEVKEFDTPINLFKMGGIFNEMCERSDITETDF</sequence>
<dbReference type="STRING" id="36022.A0A1V2L6J5"/>
<evidence type="ECO:0000256" key="3">
    <source>
        <dbReference type="ARBA" id="ARBA00022448"/>
    </source>
</evidence>
<dbReference type="EMBL" id="MPUK01000004">
    <property type="protein sequence ID" value="ONH67538.1"/>
    <property type="molecule type" value="Genomic_DNA"/>
</dbReference>
<feature type="transmembrane region" description="Helical" evidence="10">
    <location>
        <begin position="972"/>
        <end position="987"/>
    </location>
</feature>
<dbReference type="Pfam" id="PF00664">
    <property type="entry name" value="ABC_membrane"/>
    <property type="match status" value="2"/>
</dbReference>
<dbReference type="Proteomes" id="UP000189513">
    <property type="component" value="Unassembled WGS sequence"/>
</dbReference>
<protein>
    <submittedName>
        <fullName evidence="13">Oligomycin resistance ATP-dependent permease YOR1</fullName>
    </submittedName>
</protein>
<name>A0A1V2L6J5_CYBFA</name>
<feature type="compositionally biased region" description="Basic and acidic residues" evidence="9">
    <location>
        <begin position="1"/>
        <end position="19"/>
    </location>
</feature>
<dbReference type="PROSITE" id="PS50893">
    <property type="entry name" value="ABC_TRANSPORTER_2"/>
    <property type="match status" value="2"/>
</dbReference>
<dbReference type="CDD" id="cd18597">
    <property type="entry name" value="ABC_6TM_YOR1_D1_like"/>
    <property type="match status" value="1"/>
</dbReference>
<evidence type="ECO:0000256" key="2">
    <source>
        <dbReference type="ARBA" id="ARBA00009726"/>
    </source>
</evidence>
<feature type="domain" description="ABC transmembrane type-1" evidence="12">
    <location>
        <begin position="168"/>
        <end position="447"/>
    </location>
</feature>
<dbReference type="GO" id="GO:0008559">
    <property type="term" value="F:ABC-type xenobiotic transporter activity"/>
    <property type="evidence" value="ECO:0007669"/>
    <property type="project" value="TreeGrafter"/>
</dbReference>
<dbReference type="FunFam" id="3.40.50.300:FF:000565">
    <property type="entry name" value="ABC bile acid transporter"/>
    <property type="match status" value="1"/>
</dbReference>
<keyword evidence="6" id="KW-0067">ATP-binding</keyword>